<dbReference type="Pfam" id="PF00733">
    <property type="entry name" value="Asn_synthase"/>
    <property type="match status" value="1"/>
</dbReference>
<dbReference type="InterPro" id="IPR029055">
    <property type="entry name" value="Ntn_hydrolases_N"/>
</dbReference>
<dbReference type="GO" id="GO:0005829">
    <property type="term" value="C:cytosol"/>
    <property type="evidence" value="ECO:0007669"/>
    <property type="project" value="TreeGrafter"/>
</dbReference>
<dbReference type="GO" id="GO:0005524">
    <property type="term" value="F:ATP binding"/>
    <property type="evidence" value="ECO:0007669"/>
    <property type="project" value="UniProtKB-KW"/>
</dbReference>
<dbReference type="InterPro" id="IPR051786">
    <property type="entry name" value="ASN_synthetase/amidase"/>
</dbReference>
<evidence type="ECO:0000313" key="12">
    <source>
        <dbReference type="EMBL" id="MBT1159342.1"/>
    </source>
</evidence>
<evidence type="ECO:0000256" key="3">
    <source>
        <dbReference type="ARBA" id="ARBA00012737"/>
    </source>
</evidence>
<comment type="similarity">
    <text evidence="2">Belongs to the asparagine synthetase family.</text>
</comment>
<keyword evidence="5 9" id="KW-0067">ATP-binding</keyword>
<dbReference type="SUPFAM" id="SSF52402">
    <property type="entry name" value="Adenine nucleotide alpha hydrolases-like"/>
    <property type="match status" value="1"/>
</dbReference>
<dbReference type="CDD" id="cd00712">
    <property type="entry name" value="AsnB"/>
    <property type="match status" value="1"/>
</dbReference>
<dbReference type="GO" id="GO:0006529">
    <property type="term" value="P:asparagine biosynthetic process"/>
    <property type="evidence" value="ECO:0007669"/>
    <property type="project" value="UniProtKB-KW"/>
</dbReference>
<dbReference type="InterPro" id="IPR001962">
    <property type="entry name" value="Asn_synthase"/>
</dbReference>
<evidence type="ECO:0000256" key="10">
    <source>
        <dbReference type="PIRSR" id="PIRSR001589-3"/>
    </source>
</evidence>
<sequence>MCGIAGGIALAADSRPDPAMVSAMSSRLTHRGPDDSGLWTAPSGRAVFAHRRLSVIDLSEGGSQPMVDETGSIGIVFNGEIYNYLELQQDLETEGVHCKSRSDTEVLMRIVARTEEEGLDCLRGMFAFALWNDVTGTAILARDRIGKKPLFYTILNGCLYFCSSLSALRREVPADTSMNIEALDLYLSLGYIPAPFTIYKGISRLPAASFAKARNGAVRVRRYWDLAVLGEPYQGSYASAKDELEEKLDQAVAIRLRSDVPIGVFLSGGIDSSLITALSVRQSKSKVQTFCIGLKGSGSDESPSAAAVAHHLGTAHHTLHAESGLLDTVPEMSEHFGEPYGDASALALWAIAKMARPHITVALGGDGGDEGFAGYDWYANASRLTQVGALMPQMAMSAAARMARFAAGLSPNRRIGKAARAFAALKLPPANGFAALRSFISDADAELLYAGSLLDHRRRLAAANQLLSVSYSRAQGSALRKMRYADIETYLADDLSPKIDVATMAHGLEARAPLLDQEVMKFALSLPDHFLTDGFGGKRILRDLLARHLPVELFMRPKQGFSLPLAQWLTTTLAPKVAALEKSEALLDLQVLNPSGIRRLFKQHESGFRDHSQRLFNILQLDAWLSNG</sequence>
<dbReference type="CDD" id="cd01991">
    <property type="entry name" value="Asn_synthase_B_C"/>
    <property type="match status" value="1"/>
</dbReference>
<keyword evidence="12" id="KW-0436">Ligase</keyword>
<dbReference type="InterPro" id="IPR033738">
    <property type="entry name" value="AsnB_N"/>
</dbReference>
<feature type="active site" description="For GATase activity" evidence="8">
    <location>
        <position position="2"/>
    </location>
</feature>
<organism evidence="12 13">
    <name type="scientific">Aminobacter anthyllidis</name>
    <dbReference type="NCBI Taxonomy" id="1035067"/>
    <lineage>
        <taxon>Bacteria</taxon>
        <taxon>Pseudomonadati</taxon>
        <taxon>Pseudomonadota</taxon>
        <taxon>Alphaproteobacteria</taxon>
        <taxon>Hyphomicrobiales</taxon>
        <taxon>Phyllobacteriaceae</taxon>
        <taxon>Aminobacter</taxon>
    </lineage>
</organism>
<dbReference type="Pfam" id="PF13537">
    <property type="entry name" value="GATase_7"/>
    <property type="match status" value="1"/>
</dbReference>
<evidence type="ECO:0000256" key="2">
    <source>
        <dbReference type="ARBA" id="ARBA00005752"/>
    </source>
</evidence>
<comment type="catalytic activity">
    <reaction evidence="7">
        <text>L-aspartate + L-glutamine + ATP + H2O = L-asparagine + L-glutamate + AMP + diphosphate + H(+)</text>
        <dbReference type="Rhea" id="RHEA:12228"/>
        <dbReference type="ChEBI" id="CHEBI:15377"/>
        <dbReference type="ChEBI" id="CHEBI:15378"/>
        <dbReference type="ChEBI" id="CHEBI:29985"/>
        <dbReference type="ChEBI" id="CHEBI:29991"/>
        <dbReference type="ChEBI" id="CHEBI:30616"/>
        <dbReference type="ChEBI" id="CHEBI:33019"/>
        <dbReference type="ChEBI" id="CHEBI:58048"/>
        <dbReference type="ChEBI" id="CHEBI:58359"/>
        <dbReference type="ChEBI" id="CHEBI:456215"/>
        <dbReference type="EC" id="6.3.5.4"/>
    </reaction>
</comment>
<dbReference type="GO" id="GO:0004066">
    <property type="term" value="F:asparagine synthase (glutamine-hydrolyzing) activity"/>
    <property type="evidence" value="ECO:0007669"/>
    <property type="project" value="UniProtKB-EC"/>
</dbReference>
<proteinExistence type="inferred from homology"/>
<evidence type="ECO:0000256" key="5">
    <source>
        <dbReference type="ARBA" id="ARBA00022840"/>
    </source>
</evidence>
<feature type="site" description="Important for beta-aspartyl-AMP intermediate formation" evidence="10">
    <location>
        <position position="366"/>
    </location>
</feature>
<evidence type="ECO:0000256" key="8">
    <source>
        <dbReference type="PIRSR" id="PIRSR001589-1"/>
    </source>
</evidence>
<dbReference type="InterPro" id="IPR014729">
    <property type="entry name" value="Rossmann-like_a/b/a_fold"/>
</dbReference>
<dbReference type="Gene3D" id="3.60.20.10">
    <property type="entry name" value="Glutamine Phosphoribosylpyrophosphate, subunit 1, domain 1"/>
    <property type="match status" value="1"/>
</dbReference>
<dbReference type="EC" id="6.3.5.4" evidence="3"/>
<feature type="binding site" evidence="9">
    <location>
        <position position="103"/>
    </location>
    <ligand>
        <name>L-glutamine</name>
        <dbReference type="ChEBI" id="CHEBI:58359"/>
    </ligand>
</feature>
<feature type="domain" description="Glutamine amidotransferase type-2" evidence="11">
    <location>
        <begin position="2"/>
        <end position="216"/>
    </location>
</feature>
<reference evidence="12" key="2">
    <citation type="submission" date="2021-03" db="EMBL/GenBank/DDBJ databases">
        <authorList>
            <person name="Artuso I."/>
            <person name="Turrini P."/>
            <person name="Pirolo M."/>
            <person name="Lugli G.A."/>
            <person name="Ventura M."/>
            <person name="Visca P."/>
        </authorList>
    </citation>
    <scope>NUCLEOTIDE SEQUENCE</scope>
    <source>
        <strain evidence="12">LMG 26462</strain>
    </source>
</reference>
<keyword evidence="4 9" id="KW-0547">Nucleotide-binding</keyword>
<dbReference type="InterPro" id="IPR017932">
    <property type="entry name" value="GATase_2_dom"/>
</dbReference>
<evidence type="ECO:0000256" key="6">
    <source>
        <dbReference type="ARBA" id="ARBA00022962"/>
    </source>
</evidence>
<reference evidence="12" key="1">
    <citation type="journal article" date="2021" name="Microorganisms">
        <title>Phylogenomic Reconstruction and Metabolic Potential of the Genus Aminobacter.</title>
        <authorList>
            <person name="Artuso I."/>
            <person name="Turrini P."/>
            <person name="Pirolo M."/>
            <person name="Lugli G.A."/>
            <person name="Ventura M."/>
            <person name="Visca P."/>
        </authorList>
    </citation>
    <scope>NUCLEOTIDE SEQUENCE</scope>
    <source>
        <strain evidence="12">LMG 26462</strain>
    </source>
</reference>
<keyword evidence="8" id="KW-0028">Amino-acid biosynthesis</keyword>
<keyword evidence="6 8" id="KW-0315">Glutamine amidotransferase</keyword>
<accession>A0A9X1AGD8</accession>
<evidence type="ECO:0000259" key="11">
    <source>
        <dbReference type="PROSITE" id="PS51278"/>
    </source>
</evidence>
<evidence type="ECO:0000313" key="13">
    <source>
        <dbReference type="Proteomes" id="UP001138921"/>
    </source>
</evidence>
<name>A0A9X1AGD8_9HYPH</name>
<keyword evidence="13" id="KW-1185">Reference proteome</keyword>
<dbReference type="PANTHER" id="PTHR43284">
    <property type="entry name" value="ASPARAGINE SYNTHETASE (GLUTAMINE-HYDROLYZING)"/>
    <property type="match status" value="1"/>
</dbReference>
<feature type="binding site" evidence="9">
    <location>
        <position position="292"/>
    </location>
    <ligand>
        <name>ATP</name>
        <dbReference type="ChEBI" id="CHEBI:30616"/>
    </ligand>
</feature>
<dbReference type="PROSITE" id="PS51278">
    <property type="entry name" value="GATASE_TYPE_2"/>
    <property type="match status" value="1"/>
</dbReference>
<dbReference type="InterPro" id="IPR006426">
    <property type="entry name" value="Asn_synth_AEB"/>
</dbReference>
<dbReference type="AlphaFoldDB" id="A0A9X1AGD8"/>
<dbReference type="RefSeq" id="WP_214393195.1">
    <property type="nucleotide sequence ID" value="NZ_JAFLWW010000011.1"/>
</dbReference>
<dbReference type="Gene3D" id="3.40.50.620">
    <property type="entry name" value="HUPs"/>
    <property type="match status" value="1"/>
</dbReference>
<protein>
    <recommendedName>
        <fullName evidence="3">asparagine synthase (glutamine-hydrolyzing)</fullName>
        <ecNumber evidence="3">6.3.5.4</ecNumber>
    </recommendedName>
</protein>
<evidence type="ECO:0000256" key="1">
    <source>
        <dbReference type="ARBA" id="ARBA00005187"/>
    </source>
</evidence>
<dbReference type="PIRSF" id="PIRSF001589">
    <property type="entry name" value="Asn_synthetase_glu-h"/>
    <property type="match status" value="1"/>
</dbReference>
<dbReference type="EMBL" id="JAFLWW010000011">
    <property type="protein sequence ID" value="MBT1159342.1"/>
    <property type="molecule type" value="Genomic_DNA"/>
</dbReference>
<dbReference type="Proteomes" id="UP001138921">
    <property type="component" value="Unassembled WGS sequence"/>
</dbReference>
<dbReference type="NCBIfam" id="TIGR01536">
    <property type="entry name" value="asn_synth_AEB"/>
    <property type="match status" value="1"/>
</dbReference>
<evidence type="ECO:0000256" key="9">
    <source>
        <dbReference type="PIRSR" id="PIRSR001589-2"/>
    </source>
</evidence>
<evidence type="ECO:0000256" key="4">
    <source>
        <dbReference type="ARBA" id="ARBA00022741"/>
    </source>
</evidence>
<comment type="pathway">
    <text evidence="1">Amino-acid biosynthesis; L-asparagine biosynthesis; L-asparagine from L-aspartate (L-Gln route): step 1/1.</text>
</comment>
<evidence type="ECO:0000256" key="7">
    <source>
        <dbReference type="ARBA" id="ARBA00048741"/>
    </source>
</evidence>
<dbReference type="SUPFAM" id="SSF56235">
    <property type="entry name" value="N-terminal nucleophile aminohydrolases (Ntn hydrolases)"/>
    <property type="match status" value="1"/>
</dbReference>
<dbReference type="PANTHER" id="PTHR43284:SF1">
    <property type="entry name" value="ASPARAGINE SYNTHETASE"/>
    <property type="match status" value="1"/>
</dbReference>
<keyword evidence="8" id="KW-0061">Asparagine biosynthesis</keyword>
<comment type="caution">
    <text evidence="12">The sequence shown here is derived from an EMBL/GenBank/DDBJ whole genome shotgun (WGS) entry which is preliminary data.</text>
</comment>
<gene>
    <name evidence="12" type="primary">asnB</name>
    <name evidence="12" type="ORF">J1C56_27600</name>
</gene>